<dbReference type="InterPro" id="IPR050415">
    <property type="entry name" value="MRET"/>
</dbReference>
<evidence type="ECO:0000313" key="5">
    <source>
        <dbReference type="EMBL" id="RZU01283.1"/>
    </source>
</evidence>
<dbReference type="CDD" id="cd06217">
    <property type="entry name" value="FNR_iron_sulfur_binding_3"/>
    <property type="match status" value="1"/>
</dbReference>
<dbReference type="GO" id="GO:0051537">
    <property type="term" value="F:2 iron, 2 sulfur cluster binding"/>
    <property type="evidence" value="ECO:0007669"/>
    <property type="project" value="UniProtKB-KW"/>
</dbReference>
<evidence type="ECO:0000256" key="1">
    <source>
        <dbReference type="ARBA" id="ARBA00001974"/>
    </source>
</evidence>
<dbReference type="RefSeq" id="WP_130450317.1">
    <property type="nucleotide sequence ID" value="NZ_SHKR01000019.1"/>
</dbReference>
<dbReference type="OrthoDB" id="5179582at2"/>
<dbReference type="Proteomes" id="UP000292027">
    <property type="component" value="Unassembled WGS sequence"/>
</dbReference>
<feature type="domain" description="FAD-binding FR-type" evidence="4">
    <location>
        <begin position="10"/>
        <end position="114"/>
    </location>
</feature>
<evidence type="ECO:0000259" key="4">
    <source>
        <dbReference type="PROSITE" id="PS51384"/>
    </source>
</evidence>
<dbReference type="InterPro" id="IPR001433">
    <property type="entry name" value="OxRdtase_FAD/NAD-bd"/>
</dbReference>
<protein>
    <submittedName>
        <fullName evidence="5">Ferredoxin-NADP reductase</fullName>
    </submittedName>
</protein>
<dbReference type="InterPro" id="IPR017938">
    <property type="entry name" value="Riboflavin_synthase-like_b-brl"/>
</dbReference>
<evidence type="ECO:0000313" key="6">
    <source>
        <dbReference type="Proteomes" id="UP000292027"/>
    </source>
</evidence>
<reference evidence="5 6" key="1">
    <citation type="journal article" date="2015" name="Stand. Genomic Sci.">
        <title>Genomic Encyclopedia of Bacterial and Archaeal Type Strains, Phase III: the genomes of soil and plant-associated and newly described type strains.</title>
        <authorList>
            <person name="Whitman W.B."/>
            <person name="Woyke T."/>
            <person name="Klenk H.P."/>
            <person name="Zhou Y."/>
            <person name="Lilburn T.G."/>
            <person name="Beck B.J."/>
            <person name="De Vos P."/>
            <person name="Vandamme P."/>
            <person name="Eisen J.A."/>
            <person name="Garrity G."/>
            <person name="Hugenholtz P."/>
            <person name="Kyrpides N.C."/>
        </authorList>
    </citation>
    <scope>NUCLEOTIDE SEQUENCE [LARGE SCALE GENOMIC DNA]</scope>
    <source>
        <strain evidence="5 6">VKM Ac-2540</strain>
    </source>
</reference>
<dbReference type="GO" id="GO:0016491">
    <property type="term" value="F:oxidoreductase activity"/>
    <property type="evidence" value="ECO:0007669"/>
    <property type="project" value="InterPro"/>
</dbReference>
<keyword evidence="2" id="KW-0001">2Fe-2S</keyword>
<dbReference type="SUPFAM" id="SSF52343">
    <property type="entry name" value="Ferredoxin reductase-like, C-terminal NADP-linked domain"/>
    <property type="match status" value="1"/>
</dbReference>
<name>A0A4Q7VX78_9ACTN</name>
<evidence type="ECO:0000256" key="2">
    <source>
        <dbReference type="ARBA" id="ARBA00022714"/>
    </source>
</evidence>
<dbReference type="AlphaFoldDB" id="A0A4Q7VX78"/>
<comment type="cofactor">
    <cofactor evidence="1">
        <name>FAD</name>
        <dbReference type="ChEBI" id="CHEBI:57692"/>
    </cofactor>
</comment>
<sequence length="253" mass="27543">MERTAIRRRLTWQVGTVTDVRRETETARTIVLEVPDWPGHLAGQHLDVRLTAPDGYRASRSYSIASAWSGSDSSTIELTVEQVPDGEVSPYLVDVINVGDPLEIRGPVGGWFVWKPEQDGPVQLIGGGSGVVPLRAMLRSHASAGSTTPFRLLYSVRRPESVIYVSDLKELASSDDVDVRLVYTRDAPAGEPRVGRIDADVISQYAFKPEDGATTYVCGPTPFVETVADLLVAAGHDPARVRTERFGPTGDSR</sequence>
<keyword evidence="3" id="KW-0411">Iron-sulfur</keyword>
<dbReference type="EMBL" id="SHKR01000019">
    <property type="protein sequence ID" value="RZU01283.1"/>
    <property type="molecule type" value="Genomic_DNA"/>
</dbReference>
<dbReference type="Pfam" id="PF00970">
    <property type="entry name" value="FAD_binding_6"/>
    <property type="match status" value="1"/>
</dbReference>
<dbReference type="Pfam" id="PF00175">
    <property type="entry name" value="NAD_binding_1"/>
    <property type="match status" value="1"/>
</dbReference>
<dbReference type="InterPro" id="IPR017927">
    <property type="entry name" value="FAD-bd_FR_type"/>
</dbReference>
<dbReference type="PRINTS" id="PR00406">
    <property type="entry name" value="CYTB5RDTASE"/>
</dbReference>
<gene>
    <name evidence="5" type="ORF">EV645_8113</name>
</gene>
<comment type="caution">
    <text evidence="5">The sequence shown here is derived from an EMBL/GenBank/DDBJ whole genome shotgun (WGS) entry which is preliminary data.</text>
</comment>
<dbReference type="SUPFAM" id="SSF63380">
    <property type="entry name" value="Riboflavin synthase domain-like"/>
    <property type="match status" value="1"/>
</dbReference>
<evidence type="ECO:0000256" key="3">
    <source>
        <dbReference type="ARBA" id="ARBA00023014"/>
    </source>
</evidence>
<organism evidence="5 6">
    <name type="scientific">Kribbella rubisoli</name>
    <dbReference type="NCBI Taxonomy" id="3075929"/>
    <lineage>
        <taxon>Bacteria</taxon>
        <taxon>Bacillati</taxon>
        <taxon>Actinomycetota</taxon>
        <taxon>Actinomycetes</taxon>
        <taxon>Propionibacteriales</taxon>
        <taxon>Kribbellaceae</taxon>
        <taxon>Kribbella</taxon>
    </lineage>
</organism>
<dbReference type="PROSITE" id="PS51384">
    <property type="entry name" value="FAD_FR"/>
    <property type="match status" value="1"/>
</dbReference>
<dbReference type="Gene3D" id="2.40.30.10">
    <property type="entry name" value="Translation factors"/>
    <property type="match status" value="1"/>
</dbReference>
<keyword evidence="2" id="KW-0408">Iron</keyword>
<dbReference type="InterPro" id="IPR008333">
    <property type="entry name" value="Cbr1-like_FAD-bd_dom"/>
</dbReference>
<accession>A0A4Q7VX78</accession>
<dbReference type="PANTHER" id="PTHR47354:SF5">
    <property type="entry name" value="PROTEIN RFBI"/>
    <property type="match status" value="1"/>
</dbReference>
<keyword evidence="2" id="KW-0479">Metal-binding</keyword>
<dbReference type="PANTHER" id="PTHR47354">
    <property type="entry name" value="NADH OXIDOREDUCTASE HCR"/>
    <property type="match status" value="1"/>
</dbReference>
<dbReference type="Gene3D" id="3.40.50.80">
    <property type="entry name" value="Nucleotide-binding domain of ferredoxin-NADP reductase (FNR) module"/>
    <property type="match status" value="1"/>
</dbReference>
<proteinExistence type="predicted"/>
<keyword evidence="6" id="KW-1185">Reference proteome</keyword>
<dbReference type="InterPro" id="IPR039261">
    <property type="entry name" value="FNR_nucleotide-bd"/>
</dbReference>